<dbReference type="InterPro" id="IPR011990">
    <property type="entry name" value="TPR-like_helical_dom_sf"/>
</dbReference>
<evidence type="ECO:0000313" key="1">
    <source>
        <dbReference type="EMBL" id="OPC76581.1"/>
    </source>
</evidence>
<comment type="caution">
    <text evidence="1">The sequence shown here is derived from an EMBL/GenBank/DDBJ whole genome shotgun (WGS) entry which is preliminary data.</text>
</comment>
<dbReference type="Proteomes" id="UP000190037">
    <property type="component" value="Unassembled WGS sequence"/>
</dbReference>
<proteinExistence type="predicted"/>
<sequence length="59" mass="6494">MRSKRDARVSSYTCTDDWDSAIALYELALGEATRVLGEDDPATLTLRRNLAEAYASAGR</sequence>
<keyword evidence="2" id="KW-1185">Reference proteome</keyword>
<dbReference type="Pfam" id="PF13424">
    <property type="entry name" value="TPR_12"/>
    <property type="match status" value="1"/>
</dbReference>
<organism evidence="1 2">
    <name type="scientific">Embleya scabrispora</name>
    <dbReference type="NCBI Taxonomy" id="159449"/>
    <lineage>
        <taxon>Bacteria</taxon>
        <taxon>Bacillati</taxon>
        <taxon>Actinomycetota</taxon>
        <taxon>Actinomycetes</taxon>
        <taxon>Kitasatosporales</taxon>
        <taxon>Streptomycetaceae</taxon>
        <taxon>Embleya</taxon>
    </lineage>
</organism>
<dbReference type="RefSeq" id="WP_078982858.1">
    <property type="nucleotide sequence ID" value="NZ_MWQN01000006.1"/>
</dbReference>
<evidence type="ECO:0008006" key="3">
    <source>
        <dbReference type="Google" id="ProtNLM"/>
    </source>
</evidence>
<name>A0A1T3NJ09_9ACTN</name>
<dbReference type="EMBL" id="MWQN01000006">
    <property type="protein sequence ID" value="OPC76581.1"/>
    <property type="molecule type" value="Genomic_DNA"/>
</dbReference>
<gene>
    <name evidence="1" type="ORF">B4N89_46345</name>
</gene>
<evidence type="ECO:0000313" key="2">
    <source>
        <dbReference type="Proteomes" id="UP000190037"/>
    </source>
</evidence>
<accession>A0A1T3NJ09</accession>
<dbReference type="Gene3D" id="1.25.40.10">
    <property type="entry name" value="Tetratricopeptide repeat domain"/>
    <property type="match status" value="1"/>
</dbReference>
<dbReference type="AlphaFoldDB" id="A0A1T3NJ09"/>
<dbReference type="SUPFAM" id="SSF48452">
    <property type="entry name" value="TPR-like"/>
    <property type="match status" value="1"/>
</dbReference>
<reference evidence="1 2" key="1">
    <citation type="submission" date="2017-03" db="EMBL/GenBank/DDBJ databases">
        <title>Draft genome sequence of Streptomyces scabrisporus NF3, endophyte isolated from Amphipterygium adstringens.</title>
        <authorList>
            <person name="Vazquez M."/>
            <person name="Ceapa C.D."/>
            <person name="Rodriguez Luna D."/>
            <person name="Sanchez Esquivel S."/>
        </authorList>
    </citation>
    <scope>NUCLEOTIDE SEQUENCE [LARGE SCALE GENOMIC DNA]</scope>
    <source>
        <strain evidence="1 2">NF3</strain>
    </source>
</reference>
<protein>
    <recommendedName>
        <fullName evidence="3">Tetratricopeptide repeat protein</fullName>
    </recommendedName>
</protein>